<gene>
    <name evidence="1" type="ORF">J8F10_20490</name>
</gene>
<comment type="caution">
    <text evidence="1">The sequence shown here is derived from an EMBL/GenBank/DDBJ whole genome shotgun (WGS) entry which is preliminary data.</text>
</comment>
<reference evidence="1 2" key="1">
    <citation type="submission" date="2021-04" db="EMBL/GenBank/DDBJ databases">
        <authorList>
            <person name="Ivanova A."/>
        </authorList>
    </citation>
    <scope>NUCLEOTIDE SEQUENCE [LARGE SCALE GENOMIC DNA]</scope>
    <source>
        <strain evidence="1 2">G18</strain>
    </source>
</reference>
<keyword evidence="2" id="KW-1185">Reference proteome</keyword>
<dbReference type="EMBL" id="JAGKQQ010000001">
    <property type="protein sequence ID" value="MBP3957635.1"/>
    <property type="molecule type" value="Genomic_DNA"/>
</dbReference>
<sequence length="71" mass="7556">MVARVVLSDAGQDAVLGADTESLVARLTRAAYEVALRHRPDKPFTELELALWQEIRTVVLGAPAAGTPEAA</sequence>
<name>A0ABS5BWL1_9BACT</name>
<dbReference type="RefSeq" id="WP_210656887.1">
    <property type="nucleotide sequence ID" value="NZ_JAGKQQ010000001.1"/>
</dbReference>
<protein>
    <submittedName>
        <fullName evidence="1">Uncharacterized protein</fullName>
    </submittedName>
</protein>
<evidence type="ECO:0000313" key="2">
    <source>
        <dbReference type="Proteomes" id="UP000676565"/>
    </source>
</evidence>
<proteinExistence type="predicted"/>
<organism evidence="1 2">
    <name type="scientific">Gemmata palustris</name>
    <dbReference type="NCBI Taxonomy" id="2822762"/>
    <lineage>
        <taxon>Bacteria</taxon>
        <taxon>Pseudomonadati</taxon>
        <taxon>Planctomycetota</taxon>
        <taxon>Planctomycetia</taxon>
        <taxon>Gemmatales</taxon>
        <taxon>Gemmataceae</taxon>
        <taxon>Gemmata</taxon>
    </lineage>
</organism>
<accession>A0ABS5BWL1</accession>
<evidence type="ECO:0000313" key="1">
    <source>
        <dbReference type="EMBL" id="MBP3957635.1"/>
    </source>
</evidence>
<dbReference type="Proteomes" id="UP000676565">
    <property type="component" value="Unassembled WGS sequence"/>
</dbReference>